<comment type="caution">
    <text evidence="2">The sequence shown here is derived from an EMBL/GenBank/DDBJ whole genome shotgun (WGS) entry which is preliminary data.</text>
</comment>
<sequence>MAESDVDSKPQQQPQQAQGGLSRWVPSLPTNFMSMLTGDDETKTNSNKDTSPNHSNKNKSFLSSLLANASSDDPPSPEKDDASIMFAEPDASNSEDASREGSIDESGRRRSRRINRPKTCYSICHPAPTSSNRRKLHRRPRSLLQLHKLSQDARPKPAYEVVPSANFSVRLTRAITKVFKTKHGLCPNDLVVMRAEKYCAYEPDEDQEASDIVALICKGRKEEGGAVGKARICLPGGREWEAYPTPVGGYEFFSTDEHGLGLTVRWVPKRNKDGGKASDSSRKRFNFSTISPNSRKHPVIATLSKRQLDVNDTYKMPNPSAVTPLSTPKQASRFLTDAMDEEHDEMEHCQTDDRLRTIIVMTGLWVAFKEDWSPNFKYDDKEKDASALNRSPSMQNSPSKSATFSSPASTPPASPQQKPQLEKRSSIKSVGSNMFRTSSLMRKSNRGSTVSVPETEGEPSEYFETARKTGRVRADSASTVLVHRAASNRAKHHQATWRPDLLDSQREMSEPPSEDGSRNSSHVIAPFEGAVTQRRQSVARPLLPQVNDSDGANSTVATPRNKGGRASGASSPEKRESSTTTATTSTVGSEAARKPANRHAQVSPKKAKGWRRLLCGSSSADDH</sequence>
<keyword evidence="3" id="KW-1185">Reference proteome</keyword>
<feature type="compositionally biased region" description="Polar residues" evidence="1">
    <location>
        <begin position="546"/>
        <end position="558"/>
    </location>
</feature>
<feature type="compositionally biased region" description="Low complexity" evidence="1">
    <location>
        <begin position="58"/>
        <end position="73"/>
    </location>
</feature>
<reference evidence="2 3" key="1">
    <citation type="submission" date="2023-08" db="EMBL/GenBank/DDBJ databases">
        <title>Black Yeasts Isolated from many extreme environments.</title>
        <authorList>
            <person name="Coleine C."/>
            <person name="Stajich J.E."/>
            <person name="Selbmann L."/>
        </authorList>
    </citation>
    <scope>NUCLEOTIDE SEQUENCE [LARGE SCALE GENOMIC DNA]</scope>
    <source>
        <strain evidence="2 3">CCFEE 5935</strain>
    </source>
</reference>
<feature type="compositionally biased region" description="Low complexity" evidence="1">
    <location>
        <begin position="397"/>
        <end position="408"/>
    </location>
</feature>
<gene>
    <name evidence="2" type="ORF">LTR77_001276</name>
</gene>
<evidence type="ECO:0000313" key="3">
    <source>
        <dbReference type="Proteomes" id="UP001337655"/>
    </source>
</evidence>
<protein>
    <submittedName>
        <fullName evidence="2">Uncharacterized protein</fullName>
    </submittedName>
</protein>
<dbReference type="RefSeq" id="XP_064662865.1">
    <property type="nucleotide sequence ID" value="XM_064798538.1"/>
</dbReference>
<feature type="region of interest" description="Disordered" evidence="1">
    <location>
        <begin position="485"/>
        <end position="623"/>
    </location>
</feature>
<dbReference type="GeneID" id="89922624"/>
<evidence type="ECO:0000313" key="2">
    <source>
        <dbReference type="EMBL" id="KAK5174196.1"/>
    </source>
</evidence>
<feature type="compositionally biased region" description="Polar residues" evidence="1">
    <location>
        <begin position="44"/>
        <end position="54"/>
    </location>
</feature>
<feature type="region of interest" description="Disordered" evidence="1">
    <location>
        <begin position="383"/>
        <end position="465"/>
    </location>
</feature>
<dbReference type="AlphaFoldDB" id="A0AAV9PKC7"/>
<feature type="compositionally biased region" description="Basic and acidic residues" evidence="1">
    <location>
        <begin position="500"/>
        <end position="509"/>
    </location>
</feature>
<name>A0AAV9PKC7_9PEZI</name>
<feature type="compositionally biased region" description="Polar residues" evidence="1">
    <location>
        <begin position="427"/>
        <end position="452"/>
    </location>
</feature>
<evidence type="ECO:0000256" key="1">
    <source>
        <dbReference type="SAM" id="MobiDB-lite"/>
    </source>
</evidence>
<accession>A0AAV9PKC7</accession>
<feature type="region of interest" description="Disordered" evidence="1">
    <location>
        <begin position="1"/>
        <end position="138"/>
    </location>
</feature>
<dbReference type="Proteomes" id="UP001337655">
    <property type="component" value="Unassembled WGS sequence"/>
</dbReference>
<dbReference type="EMBL" id="JAVRRT010000002">
    <property type="protein sequence ID" value="KAK5174196.1"/>
    <property type="molecule type" value="Genomic_DNA"/>
</dbReference>
<proteinExistence type="predicted"/>
<feature type="compositionally biased region" description="Basic and acidic residues" evidence="1">
    <location>
        <begin position="96"/>
        <end position="108"/>
    </location>
</feature>
<organism evidence="2 3">
    <name type="scientific">Saxophila tyrrhenica</name>
    <dbReference type="NCBI Taxonomy" id="1690608"/>
    <lineage>
        <taxon>Eukaryota</taxon>
        <taxon>Fungi</taxon>
        <taxon>Dikarya</taxon>
        <taxon>Ascomycota</taxon>
        <taxon>Pezizomycotina</taxon>
        <taxon>Dothideomycetes</taxon>
        <taxon>Dothideomycetidae</taxon>
        <taxon>Mycosphaerellales</taxon>
        <taxon>Extremaceae</taxon>
        <taxon>Saxophila</taxon>
    </lineage>
</organism>